<dbReference type="Proteomes" id="UP000198287">
    <property type="component" value="Unassembled WGS sequence"/>
</dbReference>
<sequence length="455" mass="52546">MSTIRVTTSELAKILVMDTRLVQNSCMLYAILKIPYKLIQSSNDLCSLRIITVEELLHRHVRLWVGAEGEGATISNLVEVLRRADFLSAAERGWLDYMTCTIRERCSPTRDKVNDISQLLQILIKYSIVQLDGSIVLMHPQIRTVVQNSFNCQALATIIVGNFNKNNTSREELPHILSIWELASDATFKKQQRHPLKIWQALKSLQMVSEEFSFAERSLNRIQNLNMTDTNSVQMEFIVANVLARMGEYEKSLALTQQVYPKIIRVLGEGHRETLKADRQVGTLLVELKQNDEGINRIRSVLRRQTHRYGKNDVDTMETRYILGSIFEGSKHYAEARLEYDKVLKWQISSVGNAHPDTLETRLSLAFISYYQHKFEDAEAQVEEIIQLSKGITKEEDFTIHTRMLLFMALMIFAYRKEEGVLVLRILLERFENILGPNHPETCELHSMILFQSQR</sequence>
<dbReference type="InterPro" id="IPR053137">
    <property type="entry name" value="NLR-like"/>
</dbReference>
<proteinExistence type="predicted"/>
<dbReference type="STRING" id="158441.A0A226E9E9"/>
<dbReference type="PANTHER" id="PTHR46082">
    <property type="entry name" value="ATP/GTP-BINDING PROTEIN-RELATED"/>
    <property type="match status" value="1"/>
</dbReference>
<dbReference type="PANTHER" id="PTHR46082:SF6">
    <property type="entry name" value="AAA+ ATPASE DOMAIN-CONTAINING PROTEIN-RELATED"/>
    <property type="match status" value="1"/>
</dbReference>
<dbReference type="AlphaFoldDB" id="A0A226E9E9"/>
<dbReference type="Gene3D" id="1.25.40.10">
    <property type="entry name" value="Tetratricopeptide repeat domain"/>
    <property type="match status" value="1"/>
</dbReference>
<organism evidence="2 3">
    <name type="scientific">Folsomia candida</name>
    <name type="common">Springtail</name>
    <dbReference type="NCBI Taxonomy" id="158441"/>
    <lineage>
        <taxon>Eukaryota</taxon>
        <taxon>Metazoa</taxon>
        <taxon>Ecdysozoa</taxon>
        <taxon>Arthropoda</taxon>
        <taxon>Hexapoda</taxon>
        <taxon>Collembola</taxon>
        <taxon>Entomobryomorpha</taxon>
        <taxon>Isotomoidea</taxon>
        <taxon>Isotomidae</taxon>
        <taxon>Proisotominae</taxon>
        <taxon>Folsomia</taxon>
    </lineage>
</organism>
<dbReference type="InterPro" id="IPR011990">
    <property type="entry name" value="TPR-like_helical_dom_sf"/>
</dbReference>
<dbReference type="PROSITE" id="PS50017">
    <property type="entry name" value="DEATH_DOMAIN"/>
    <property type="match status" value="1"/>
</dbReference>
<reference evidence="2 3" key="1">
    <citation type="submission" date="2015-12" db="EMBL/GenBank/DDBJ databases">
        <title>The genome of Folsomia candida.</title>
        <authorList>
            <person name="Faddeeva A."/>
            <person name="Derks M.F."/>
            <person name="Anvar Y."/>
            <person name="Smit S."/>
            <person name="Van Straalen N."/>
            <person name="Roelofs D."/>
        </authorList>
    </citation>
    <scope>NUCLEOTIDE SEQUENCE [LARGE SCALE GENOMIC DNA]</scope>
    <source>
        <strain evidence="2 3">VU population</strain>
        <tissue evidence="2">Whole body</tissue>
    </source>
</reference>
<dbReference type="GO" id="GO:0007165">
    <property type="term" value="P:signal transduction"/>
    <property type="evidence" value="ECO:0007669"/>
    <property type="project" value="InterPro"/>
</dbReference>
<evidence type="ECO:0000259" key="1">
    <source>
        <dbReference type="PROSITE" id="PS50017"/>
    </source>
</evidence>
<feature type="domain" description="Death" evidence="1">
    <location>
        <begin position="61"/>
        <end position="91"/>
    </location>
</feature>
<gene>
    <name evidence="2" type="ORF">Fcan01_10577</name>
</gene>
<protein>
    <submittedName>
        <fullName evidence="2">Clustered mitochondria protein</fullName>
    </submittedName>
</protein>
<dbReference type="SUPFAM" id="SSF48452">
    <property type="entry name" value="TPR-like"/>
    <property type="match status" value="1"/>
</dbReference>
<evidence type="ECO:0000313" key="3">
    <source>
        <dbReference type="Proteomes" id="UP000198287"/>
    </source>
</evidence>
<comment type="caution">
    <text evidence="2">The sequence shown here is derived from an EMBL/GenBank/DDBJ whole genome shotgun (WGS) entry which is preliminary data.</text>
</comment>
<dbReference type="OrthoDB" id="2134805at2759"/>
<name>A0A226E9E9_FOLCA</name>
<dbReference type="InterPro" id="IPR000488">
    <property type="entry name" value="Death_dom"/>
</dbReference>
<dbReference type="EMBL" id="LNIX01000005">
    <property type="protein sequence ID" value="OXA54059.1"/>
    <property type="molecule type" value="Genomic_DNA"/>
</dbReference>
<accession>A0A226E9E9</accession>
<keyword evidence="3" id="KW-1185">Reference proteome</keyword>
<evidence type="ECO:0000313" key="2">
    <source>
        <dbReference type="EMBL" id="OXA54059.1"/>
    </source>
</evidence>